<accession>A0A8D5ESU8</accession>
<protein>
    <recommendedName>
        <fullName evidence="4">Transmembrane protein</fullName>
    </recommendedName>
</protein>
<sequence>MHAYFRGEKTEAIFFIGVTGMLLVIFGFAALKAERGWYAWGVTVPSILFGLVLIGVGAGVGLRTDRQVAEIERSFHESPLAMVKKELPRMQRVNANFRVTFYALGVLIAVGLLVHYMGGRDLGRGLGSTLILLGSIGLLIDGFAERRAEPYTMALMHLDAQYQNVVPNLGQSAVDAPSRP</sequence>
<feature type="transmembrane region" description="Helical" evidence="1">
    <location>
        <begin position="99"/>
        <end position="119"/>
    </location>
</feature>
<organism evidence="3">
    <name type="scientific">Ralstonia solanacearum</name>
    <name type="common">Pseudomonas solanacearum</name>
    <dbReference type="NCBI Taxonomy" id="305"/>
    <lineage>
        <taxon>Bacteria</taxon>
        <taxon>Pseudomonadati</taxon>
        <taxon>Pseudomonadota</taxon>
        <taxon>Betaproteobacteria</taxon>
        <taxon>Burkholderiales</taxon>
        <taxon>Burkholderiaceae</taxon>
        <taxon>Ralstonia</taxon>
        <taxon>Ralstonia solanacearum species complex</taxon>
    </lineage>
</organism>
<dbReference type="EMBL" id="LC557112">
    <property type="protein sequence ID" value="BCI56307.1"/>
    <property type="molecule type" value="Genomic_DNA"/>
</dbReference>
<reference evidence="3" key="1">
    <citation type="submission" date="2020-06" db="EMBL/GenBank/DDBJ databases">
        <title>Comparative genome analysis of Ralstonia solanacearum.</title>
        <authorList>
            <person name="Iiyama K."/>
            <person name="Kodama S."/>
            <person name="Furuya N."/>
        </authorList>
    </citation>
    <scope>NUCLEOTIDE SEQUENCE</scope>
    <source>
        <strain evidence="2">MAFF 211479</strain>
        <strain evidence="3">MAFF 211480</strain>
    </source>
</reference>
<dbReference type="EMBL" id="LC557106">
    <property type="protein sequence ID" value="BCI56269.1"/>
    <property type="molecule type" value="Genomic_DNA"/>
</dbReference>
<feature type="transmembrane region" description="Helical" evidence="1">
    <location>
        <begin position="37"/>
        <end position="62"/>
    </location>
</feature>
<feature type="transmembrane region" description="Helical" evidence="1">
    <location>
        <begin position="125"/>
        <end position="144"/>
    </location>
</feature>
<dbReference type="AlphaFoldDB" id="A0A8D5ESU8"/>
<evidence type="ECO:0000313" key="3">
    <source>
        <dbReference type="EMBL" id="BCI56307.1"/>
    </source>
</evidence>
<proteinExistence type="predicted"/>
<evidence type="ECO:0000256" key="1">
    <source>
        <dbReference type="SAM" id="Phobius"/>
    </source>
</evidence>
<evidence type="ECO:0008006" key="4">
    <source>
        <dbReference type="Google" id="ProtNLM"/>
    </source>
</evidence>
<keyword evidence="1" id="KW-1133">Transmembrane helix</keyword>
<keyword evidence="1" id="KW-0812">Transmembrane</keyword>
<name>A0A8D5ESU8_RALSL</name>
<keyword evidence="1" id="KW-0472">Membrane</keyword>
<feature type="transmembrane region" description="Helical" evidence="1">
    <location>
        <begin position="12"/>
        <end position="31"/>
    </location>
</feature>
<evidence type="ECO:0000313" key="2">
    <source>
        <dbReference type="EMBL" id="BCI56269.1"/>
    </source>
</evidence>